<evidence type="ECO:0000256" key="5">
    <source>
        <dbReference type="ARBA" id="ARBA00022821"/>
    </source>
</evidence>
<dbReference type="PRINTS" id="PR00364">
    <property type="entry name" value="DISEASERSIST"/>
</dbReference>
<dbReference type="PANTHER" id="PTHR36766">
    <property type="entry name" value="PLANT BROAD-SPECTRUM MILDEW RESISTANCE PROTEIN RPW8"/>
    <property type="match status" value="1"/>
</dbReference>
<name>A0ABC9AY30_9POAL</name>
<gene>
    <name evidence="9" type="ORF">URODEC1_LOCUS58755</name>
</gene>
<dbReference type="EMBL" id="OZ075133">
    <property type="protein sequence ID" value="CAL4987302.1"/>
    <property type="molecule type" value="Genomic_DNA"/>
</dbReference>
<evidence type="ECO:0000256" key="4">
    <source>
        <dbReference type="ARBA" id="ARBA00022741"/>
    </source>
</evidence>
<evidence type="ECO:0000256" key="1">
    <source>
        <dbReference type="ARBA" id="ARBA00008894"/>
    </source>
</evidence>
<keyword evidence="4" id="KW-0547">Nucleotide-binding</keyword>
<keyword evidence="6" id="KW-0067">ATP-binding</keyword>
<dbReference type="InterPro" id="IPR038005">
    <property type="entry name" value="RX-like_CC"/>
</dbReference>
<evidence type="ECO:0000313" key="10">
    <source>
        <dbReference type="Proteomes" id="UP001497457"/>
    </source>
</evidence>
<evidence type="ECO:0000313" key="9">
    <source>
        <dbReference type="EMBL" id="CAL4987302.1"/>
    </source>
</evidence>
<keyword evidence="10" id="KW-1185">Reference proteome</keyword>
<feature type="domain" description="Disease resistance N-terminal" evidence="8">
    <location>
        <begin position="10"/>
        <end position="98"/>
    </location>
</feature>
<keyword evidence="3" id="KW-0677">Repeat</keyword>
<dbReference type="Gene3D" id="3.40.50.300">
    <property type="entry name" value="P-loop containing nucleotide triphosphate hydrolases"/>
    <property type="match status" value="1"/>
</dbReference>
<dbReference type="InterPro" id="IPR027417">
    <property type="entry name" value="P-loop_NTPase"/>
</dbReference>
<dbReference type="SUPFAM" id="SSF52540">
    <property type="entry name" value="P-loop containing nucleoside triphosphate hydrolases"/>
    <property type="match status" value="1"/>
</dbReference>
<evidence type="ECO:0000259" key="8">
    <source>
        <dbReference type="Pfam" id="PF18052"/>
    </source>
</evidence>
<dbReference type="GO" id="GO:0005524">
    <property type="term" value="F:ATP binding"/>
    <property type="evidence" value="ECO:0007669"/>
    <property type="project" value="UniProtKB-KW"/>
</dbReference>
<dbReference type="CDD" id="cd14798">
    <property type="entry name" value="RX-CC_like"/>
    <property type="match status" value="1"/>
</dbReference>
<evidence type="ECO:0000256" key="2">
    <source>
        <dbReference type="ARBA" id="ARBA00022614"/>
    </source>
</evidence>
<accession>A0ABC9AY30</accession>
<dbReference type="Proteomes" id="UP001497457">
    <property type="component" value="Chromosome 23rd"/>
</dbReference>
<organism evidence="9 10">
    <name type="scientific">Urochloa decumbens</name>
    <dbReference type="NCBI Taxonomy" id="240449"/>
    <lineage>
        <taxon>Eukaryota</taxon>
        <taxon>Viridiplantae</taxon>
        <taxon>Streptophyta</taxon>
        <taxon>Embryophyta</taxon>
        <taxon>Tracheophyta</taxon>
        <taxon>Spermatophyta</taxon>
        <taxon>Magnoliopsida</taxon>
        <taxon>Liliopsida</taxon>
        <taxon>Poales</taxon>
        <taxon>Poaceae</taxon>
        <taxon>PACMAD clade</taxon>
        <taxon>Panicoideae</taxon>
        <taxon>Panicodae</taxon>
        <taxon>Paniceae</taxon>
        <taxon>Melinidinae</taxon>
        <taxon>Urochloa</taxon>
    </lineage>
</organism>
<reference evidence="9" key="1">
    <citation type="submission" date="2024-10" db="EMBL/GenBank/DDBJ databases">
        <authorList>
            <person name="Ryan C."/>
        </authorList>
    </citation>
    <scope>NUCLEOTIDE SEQUENCE [LARGE SCALE GENOMIC DNA]</scope>
</reference>
<evidence type="ECO:0000256" key="6">
    <source>
        <dbReference type="ARBA" id="ARBA00022840"/>
    </source>
</evidence>
<feature type="domain" description="NB-ARC" evidence="7">
    <location>
        <begin position="201"/>
        <end position="370"/>
    </location>
</feature>
<sequence length="389" mass="43484">MAMVLDALASSLGEQLVQMMKDEAAMLLCASRERERLRDTLNSIKKFLDSAEKRNITEDDEYVHDWVRKLKDIMYDATDILDIVHLKAEQRHASSPGCSNSTSSLLLCLQDPLFSHRIKSRITALNQKMEDLSKLADLLRFPGHLDMASYSCRPHQGSYKTAPGILQQDIMGDKIEQDKRMLVEILTKDSGGSSRSGSSSRVTVVAILGVGGIGKTTLAKKIFNDETVKATFDTKIWLSVTKDFNEADLLRTSIRVAADQGLREGRTEGVQNPPMLAAGNQEKSVLEPALVEVLRNKKVLLVMDDVWTEKVWDDVLRMPTIEAAAPGSRVLVTTRNQQVAQGMKAAHLHHVAKLGLQDAWTLLKKQREQEEDGVMELNRDEEEAFVFIN</sequence>
<dbReference type="GO" id="GO:0006952">
    <property type="term" value="P:defense response"/>
    <property type="evidence" value="ECO:0007669"/>
    <property type="project" value="UniProtKB-KW"/>
</dbReference>
<dbReference type="InterPro" id="IPR002182">
    <property type="entry name" value="NB-ARC"/>
</dbReference>
<dbReference type="PANTHER" id="PTHR36766:SF36">
    <property type="entry name" value="AAA+ ATPASE DOMAIN-CONTAINING PROTEIN"/>
    <property type="match status" value="1"/>
</dbReference>
<dbReference type="Gene3D" id="1.20.5.4130">
    <property type="match status" value="1"/>
</dbReference>
<dbReference type="Pfam" id="PF18052">
    <property type="entry name" value="Rx_N"/>
    <property type="match status" value="1"/>
</dbReference>
<dbReference type="InterPro" id="IPR041118">
    <property type="entry name" value="Rx_N"/>
</dbReference>
<dbReference type="Pfam" id="PF00931">
    <property type="entry name" value="NB-ARC"/>
    <property type="match status" value="1"/>
</dbReference>
<protein>
    <submittedName>
        <fullName evidence="9">Uncharacterized protein</fullName>
    </submittedName>
</protein>
<comment type="similarity">
    <text evidence="1">Belongs to the disease resistance NB-LRR family.</text>
</comment>
<evidence type="ECO:0000259" key="7">
    <source>
        <dbReference type="Pfam" id="PF00931"/>
    </source>
</evidence>
<keyword evidence="5" id="KW-0611">Plant defense</keyword>
<keyword evidence="2" id="KW-0433">Leucine-rich repeat</keyword>
<proteinExistence type="inferred from homology"/>
<evidence type="ECO:0000256" key="3">
    <source>
        <dbReference type="ARBA" id="ARBA00022737"/>
    </source>
</evidence>
<dbReference type="AlphaFoldDB" id="A0ABC9AY30"/>